<keyword evidence="1" id="KW-0472">Membrane</keyword>
<dbReference type="Proteomes" id="UP000238479">
    <property type="component" value="Chromosome 7"/>
</dbReference>
<evidence type="ECO:0000313" key="3">
    <source>
        <dbReference type="Proteomes" id="UP000238479"/>
    </source>
</evidence>
<protein>
    <submittedName>
        <fullName evidence="2">Uncharacterized protein</fullName>
    </submittedName>
</protein>
<feature type="transmembrane region" description="Helical" evidence="1">
    <location>
        <begin position="44"/>
        <end position="63"/>
    </location>
</feature>
<evidence type="ECO:0000313" key="2">
    <source>
        <dbReference type="EMBL" id="PRQ17385.1"/>
    </source>
</evidence>
<dbReference type="EMBL" id="PDCK01000045">
    <property type="protein sequence ID" value="PRQ17385.1"/>
    <property type="molecule type" value="Genomic_DNA"/>
</dbReference>
<reference evidence="2 3" key="1">
    <citation type="journal article" date="2018" name="Nat. Genet.">
        <title>The Rosa genome provides new insights in the design of modern roses.</title>
        <authorList>
            <person name="Bendahmane M."/>
        </authorList>
    </citation>
    <scope>NUCLEOTIDE SEQUENCE [LARGE SCALE GENOMIC DNA]</scope>
    <source>
        <strain evidence="3">cv. Old Blush</strain>
    </source>
</reference>
<accession>A0A2P6P623</accession>
<organism evidence="2 3">
    <name type="scientific">Rosa chinensis</name>
    <name type="common">China rose</name>
    <dbReference type="NCBI Taxonomy" id="74649"/>
    <lineage>
        <taxon>Eukaryota</taxon>
        <taxon>Viridiplantae</taxon>
        <taxon>Streptophyta</taxon>
        <taxon>Embryophyta</taxon>
        <taxon>Tracheophyta</taxon>
        <taxon>Spermatophyta</taxon>
        <taxon>Magnoliopsida</taxon>
        <taxon>eudicotyledons</taxon>
        <taxon>Gunneridae</taxon>
        <taxon>Pentapetalae</taxon>
        <taxon>rosids</taxon>
        <taxon>fabids</taxon>
        <taxon>Rosales</taxon>
        <taxon>Rosaceae</taxon>
        <taxon>Rosoideae</taxon>
        <taxon>Rosoideae incertae sedis</taxon>
        <taxon>Rosa</taxon>
    </lineage>
</organism>
<dbReference type="AlphaFoldDB" id="A0A2P6P623"/>
<proteinExistence type="predicted"/>
<keyword evidence="1" id="KW-1133">Transmembrane helix</keyword>
<evidence type="ECO:0000256" key="1">
    <source>
        <dbReference type="SAM" id="Phobius"/>
    </source>
</evidence>
<name>A0A2P6P623_ROSCH</name>
<gene>
    <name evidence="2" type="ORF">RchiOBHm_Chr7g0194421</name>
</gene>
<keyword evidence="3" id="KW-1185">Reference proteome</keyword>
<dbReference type="Gramene" id="PRQ17385">
    <property type="protein sequence ID" value="PRQ17385"/>
    <property type="gene ID" value="RchiOBHm_Chr7g0194421"/>
</dbReference>
<comment type="caution">
    <text evidence="2">The sequence shown here is derived from an EMBL/GenBank/DDBJ whole genome shotgun (WGS) entry which is preliminary data.</text>
</comment>
<sequence length="68" mass="7443">MSSSSFSGTGFKNTSFSETELLLHSWSRIDEALQSWYTNHSSKALLLFCIATISFSASFLGLLSNISS</sequence>
<keyword evidence="1" id="KW-0812">Transmembrane</keyword>